<name>A0AAV4FCG2_9GAST</name>
<feature type="region of interest" description="Disordered" evidence="1">
    <location>
        <begin position="357"/>
        <end position="451"/>
    </location>
</feature>
<dbReference type="AlphaFoldDB" id="A0AAV4FCG2"/>
<evidence type="ECO:0000256" key="1">
    <source>
        <dbReference type="SAM" id="MobiDB-lite"/>
    </source>
</evidence>
<feature type="region of interest" description="Disordered" evidence="1">
    <location>
        <begin position="478"/>
        <end position="509"/>
    </location>
</feature>
<evidence type="ECO:0000313" key="2">
    <source>
        <dbReference type="EMBL" id="GFR70922.1"/>
    </source>
</evidence>
<feature type="compositionally biased region" description="Pro residues" evidence="1">
    <location>
        <begin position="189"/>
        <end position="198"/>
    </location>
</feature>
<feature type="compositionally biased region" description="Basic and acidic residues" evidence="1">
    <location>
        <begin position="370"/>
        <end position="381"/>
    </location>
</feature>
<feature type="compositionally biased region" description="Low complexity" evidence="1">
    <location>
        <begin position="199"/>
        <end position="209"/>
    </location>
</feature>
<comment type="caution">
    <text evidence="2">The sequence shown here is derived from an EMBL/GenBank/DDBJ whole genome shotgun (WGS) entry which is preliminary data.</text>
</comment>
<feature type="compositionally biased region" description="Low complexity" evidence="1">
    <location>
        <begin position="397"/>
        <end position="417"/>
    </location>
</feature>
<accession>A0AAV4FCG2</accession>
<dbReference type="Proteomes" id="UP000762676">
    <property type="component" value="Unassembled WGS sequence"/>
</dbReference>
<evidence type="ECO:0000313" key="3">
    <source>
        <dbReference type="Proteomes" id="UP000762676"/>
    </source>
</evidence>
<feature type="region of interest" description="Disordered" evidence="1">
    <location>
        <begin position="29"/>
        <end position="49"/>
    </location>
</feature>
<reference evidence="2 3" key="1">
    <citation type="journal article" date="2021" name="Elife">
        <title>Chloroplast acquisition without the gene transfer in kleptoplastic sea slugs, Plakobranchus ocellatus.</title>
        <authorList>
            <person name="Maeda T."/>
            <person name="Takahashi S."/>
            <person name="Yoshida T."/>
            <person name="Shimamura S."/>
            <person name="Takaki Y."/>
            <person name="Nagai Y."/>
            <person name="Toyoda A."/>
            <person name="Suzuki Y."/>
            <person name="Arimoto A."/>
            <person name="Ishii H."/>
            <person name="Satoh N."/>
            <person name="Nishiyama T."/>
            <person name="Hasebe M."/>
            <person name="Maruyama T."/>
            <person name="Minagawa J."/>
            <person name="Obokata J."/>
            <person name="Shigenobu S."/>
        </authorList>
    </citation>
    <scope>NUCLEOTIDE SEQUENCE [LARGE SCALE GENOMIC DNA]</scope>
</reference>
<dbReference type="EMBL" id="BMAT01011344">
    <property type="protein sequence ID" value="GFR70922.1"/>
    <property type="molecule type" value="Genomic_DNA"/>
</dbReference>
<protein>
    <recommendedName>
        <fullName evidence="4">AXH domain-containing protein</fullName>
    </recommendedName>
</protein>
<gene>
    <name evidence="2" type="ORF">ElyMa_005665400</name>
</gene>
<organism evidence="2 3">
    <name type="scientific">Elysia marginata</name>
    <dbReference type="NCBI Taxonomy" id="1093978"/>
    <lineage>
        <taxon>Eukaryota</taxon>
        <taxon>Metazoa</taxon>
        <taxon>Spiralia</taxon>
        <taxon>Lophotrochozoa</taxon>
        <taxon>Mollusca</taxon>
        <taxon>Gastropoda</taxon>
        <taxon>Heterobranchia</taxon>
        <taxon>Euthyneura</taxon>
        <taxon>Panpulmonata</taxon>
        <taxon>Sacoglossa</taxon>
        <taxon>Placobranchoidea</taxon>
        <taxon>Plakobranchidae</taxon>
        <taxon>Elysia</taxon>
    </lineage>
</organism>
<proteinExistence type="predicted"/>
<keyword evidence="3" id="KW-1185">Reference proteome</keyword>
<sequence length="643" mass="67302">MSTTTAVPDKKGVVSSLSADAAEFVPLAAPGSEGVTAKGELTSDKRGAPPSVQVRDVPKFLTSCFPFVQLDGELRNDAGNQYPLPLQFQGLPHTVPMPSPGPVRLPPAWQGIRPELIGGFPPQPAFGSLPFMDPLAAAVSLASERPQGEGLLPTPVGLPLPGLHNSPGLILAAQPGHMANSPWLLTSAPPPLVPPPPQQQHQQQQHPVFLHSQQQLQQQQPSLVSIPSTTKTTVSTCSSSVPSTATSSTQATQMTASCAVDNRASSPIYISRSAQTNLPKQIHNFTLKEKPHPLYARSVSGHKQRASNEQDQDSDSGYSSPLQAKKFVSCGTQVFAAVLSSHSVNIDTQEVHLSASIKSGGGKAAQRPQGSKEEDSAGEAKKKTKKKKDQRAVSVRSPHSLGSSSKLLSRSSSSISSAGTRPEDDDEKVDLHSWTDFPPMTPKSGGGMVGRPPLTPTLVEGQTDRVALTIERTAHAPPWTIKYTGGSGNGSSRSSSGEKEKSGGLVTSSSVAASTQLETGPGQGSKQSKGATVVGQELLKLITNSSVNSGLPPSVHKSNMTCTAASSLTSSHVASTVTAAATTTTTTTMSRSPNTSVVTTFQASKGEGKCRGSILSINLSNKTKFRNASLLIFAENSKFDQFS</sequence>
<evidence type="ECO:0008006" key="4">
    <source>
        <dbReference type="Google" id="ProtNLM"/>
    </source>
</evidence>
<feature type="region of interest" description="Disordered" evidence="1">
    <location>
        <begin position="298"/>
        <end position="320"/>
    </location>
</feature>
<feature type="region of interest" description="Disordered" evidence="1">
    <location>
        <begin position="189"/>
        <end position="209"/>
    </location>
</feature>